<keyword evidence="1" id="KW-0732">Signal</keyword>
<feature type="chain" id="PRO_5003989594" evidence="1">
    <location>
        <begin position="20"/>
        <end position="317"/>
    </location>
</feature>
<dbReference type="Proteomes" id="UP000011083">
    <property type="component" value="Unassembled WGS sequence"/>
</dbReference>
<dbReference type="InterPro" id="IPR011047">
    <property type="entry name" value="Quinoprotein_ADH-like_sf"/>
</dbReference>
<proteinExistence type="predicted"/>
<sequence length="317" mass="33321">MTLLPTGLALLLCVLVAAGSHNPLLFSEFNAQARNVTLYRLDNTAQTYNDVKLVAGLPNILGSGVTACNAKTCFVAPLSPSTGPVVFSIDLATKAVGYLVVPLAPPPYAASAAASEEHFFLATASSTNDMVAAVRLADGALAWTAYLTLPPLAVVPIIGRGLMVVGDAGLSDSKRVLIGELYDLKSPTPTWSAKYFTNGPEEVVAVTVDPRGSVMYVVQQKYSEQAWKDNVQTITTFSVPQSAQPGITHAIPRLEGSKLIAPVLLNGTQVLMFGQYPSDSMVKVFAYDLDVSNATIALQSACLLPSADTWSGASISA</sequence>
<evidence type="ECO:0000256" key="1">
    <source>
        <dbReference type="SAM" id="SignalP"/>
    </source>
</evidence>
<dbReference type="EMBL" id="KB008103">
    <property type="protein sequence ID" value="ELR13018.1"/>
    <property type="molecule type" value="Genomic_DNA"/>
</dbReference>
<evidence type="ECO:0000313" key="2">
    <source>
        <dbReference type="EMBL" id="ELR13018.1"/>
    </source>
</evidence>
<name>L8GJW3_ACACF</name>
<dbReference type="GeneID" id="14913216"/>
<gene>
    <name evidence="2" type="ORF">ACA1_097010</name>
</gene>
<dbReference type="SUPFAM" id="SSF50998">
    <property type="entry name" value="Quinoprotein alcohol dehydrogenase-like"/>
    <property type="match status" value="1"/>
</dbReference>
<dbReference type="RefSeq" id="XP_004335031.1">
    <property type="nucleotide sequence ID" value="XM_004334983.1"/>
</dbReference>
<dbReference type="VEuPathDB" id="AmoebaDB:ACA1_097010"/>
<evidence type="ECO:0000313" key="3">
    <source>
        <dbReference type="Proteomes" id="UP000011083"/>
    </source>
</evidence>
<dbReference type="AlphaFoldDB" id="L8GJW3"/>
<protein>
    <submittedName>
        <fullName evidence="2">Uncharacterized protein</fullName>
    </submittedName>
</protein>
<accession>L8GJW3</accession>
<reference evidence="2 3" key="1">
    <citation type="journal article" date="2013" name="Genome Biol.">
        <title>Genome of Acanthamoeba castellanii highlights extensive lateral gene transfer and early evolution of tyrosine kinase signaling.</title>
        <authorList>
            <person name="Clarke M."/>
            <person name="Lohan A.J."/>
            <person name="Liu B."/>
            <person name="Lagkouvardos I."/>
            <person name="Roy S."/>
            <person name="Zafar N."/>
            <person name="Bertelli C."/>
            <person name="Schilde C."/>
            <person name="Kianianmomeni A."/>
            <person name="Burglin T.R."/>
            <person name="Frech C."/>
            <person name="Turcotte B."/>
            <person name="Kopec K.O."/>
            <person name="Synnott J.M."/>
            <person name="Choo C."/>
            <person name="Paponov I."/>
            <person name="Finkler A."/>
            <person name="Soon Heng Tan C."/>
            <person name="Hutchins A.P."/>
            <person name="Weinmeier T."/>
            <person name="Rattei T."/>
            <person name="Chu J.S."/>
            <person name="Gimenez G."/>
            <person name="Irimia M."/>
            <person name="Rigden D.J."/>
            <person name="Fitzpatrick D.A."/>
            <person name="Lorenzo-Morales J."/>
            <person name="Bateman A."/>
            <person name="Chiu C.H."/>
            <person name="Tang P."/>
            <person name="Hegemann P."/>
            <person name="Fromm H."/>
            <person name="Raoult D."/>
            <person name="Greub G."/>
            <person name="Miranda-Saavedra D."/>
            <person name="Chen N."/>
            <person name="Nash P."/>
            <person name="Ginger M.L."/>
            <person name="Horn M."/>
            <person name="Schaap P."/>
            <person name="Caler L."/>
            <person name="Loftus B."/>
        </authorList>
    </citation>
    <scope>NUCLEOTIDE SEQUENCE [LARGE SCALE GENOMIC DNA]</scope>
    <source>
        <strain evidence="2 3">Neff</strain>
    </source>
</reference>
<organism evidence="2 3">
    <name type="scientific">Acanthamoeba castellanii (strain ATCC 30010 / Neff)</name>
    <dbReference type="NCBI Taxonomy" id="1257118"/>
    <lineage>
        <taxon>Eukaryota</taxon>
        <taxon>Amoebozoa</taxon>
        <taxon>Discosea</taxon>
        <taxon>Longamoebia</taxon>
        <taxon>Centramoebida</taxon>
        <taxon>Acanthamoebidae</taxon>
        <taxon>Acanthamoeba</taxon>
    </lineage>
</organism>
<dbReference type="KEGG" id="acan:ACA1_097010"/>
<feature type="signal peptide" evidence="1">
    <location>
        <begin position="1"/>
        <end position="19"/>
    </location>
</feature>
<keyword evidence="3" id="KW-1185">Reference proteome</keyword>